<organism evidence="2 3">
    <name type="scientific">Pseudomonas putida</name>
    <name type="common">Arthrobacter siderocapsulatus</name>
    <dbReference type="NCBI Taxonomy" id="303"/>
    <lineage>
        <taxon>Bacteria</taxon>
        <taxon>Pseudomonadati</taxon>
        <taxon>Pseudomonadota</taxon>
        <taxon>Gammaproteobacteria</taxon>
        <taxon>Pseudomonadales</taxon>
        <taxon>Pseudomonadaceae</taxon>
        <taxon>Pseudomonas</taxon>
    </lineage>
</organism>
<dbReference type="AlphaFoldDB" id="A0AAP9N115"/>
<proteinExistence type="inferred from homology"/>
<dbReference type="RefSeq" id="WP_063424308.1">
    <property type="nucleotide sequence ID" value="NZ_CP050951.1"/>
</dbReference>
<dbReference type="EMBL" id="CP050951">
    <property type="protein sequence ID" value="QJQ10703.1"/>
    <property type="molecule type" value="Genomic_DNA"/>
</dbReference>
<evidence type="ECO:0000313" key="3">
    <source>
        <dbReference type="Proteomes" id="UP000076857"/>
    </source>
</evidence>
<dbReference type="CDD" id="cd06558">
    <property type="entry name" value="crotonase-like"/>
    <property type="match status" value="1"/>
</dbReference>
<reference evidence="2 3" key="2">
    <citation type="submission" date="2020-04" db="EMBL/GenBank/DDBJ databases">
        <title>Complete genome sequence of Pseudomonas putida strain JQ581.</title>
        <authorList>
            <person name="Mu Y."/>
        </authorList>
    </citation>
    <scope>NUCLEOTIDE SEQUENCE [LARGE SCALE GENOMIC DNA]</scope>
    <source>
        <strain evidence="2 3">JQ581</strain>
    </source>
</reference>
<dbReference type="Proteomes" id="UP000076857">
    <property type="component" value="Chromosome"/>
</dbReference>
<dbReference type="Gene3D" id="1.10.12.10">
    <property type="entry name" value="Lyase 2-enoyl-coa Hydratase, Chain A, domain 2"/>
    <property type="match status" value="1"/>
</dbReference>
<dbReference type="SUPFAM" id="SSF52096">
    <property type="entry name" value="ClpP/crotonase"/>
    <property type="match status" value="1"/>
</dbReference>
<dbReference type="GO" id="GO:0003824">
    <property type="term" value="F:catalytic activity"/>
    <property type="evidence" value="ECO:0007669"/>
    <property type="project" value="UniProtKB-ARBA"/>
</dbReference>
<sequence length="262" mass="28283">MNYAHYQFITFHLDNGVLTLRLNRPEAMNAINAGLHEELSRVFADVAADPEVHAVVLTGEGRGFCGGGDLSWFRDITPQGVDKLFREARKLIIDLLELPQPIIAAVNGHAAGLGATLALFCDMIFVGESAKIADPHVRIGVAAGDGGAAIWPWLVGPARAKQYLFTGDSLSAAEAERIGLINQVVADARVLEQATAMARRLADGPRLAIKASKASVNKILRDTVNLVLDTSLALEKENFYSADHKEAINAFLEKRAPVYCGR</sequence>
<evidence type="ECO:0000313" key="2">
    <source>
        <dbReference type="EMBL" id="QJQ10703.1"/>
    </source>
</evidence>
<gene>
    <name evidence="2" type="ORF">A3L25_015230</name>
</gene>
<name>A0AAP9N115_PSEPU</name>
<dbReference type="Pfam" id="PF00378">
    <property type="entry name" value="ECH_1"/>
    <property type="match status" value="1"/>
</dbReference>
<reference evidence="2 3" key="1">
    <citation type="submission" date="2016-04" db="EMBL/GenBank/DDBJ databases">
        <authorList>
            <person name="Qiu J."/>
        </authorList>
    </citation>
    <scope>NUCLEOTIDE SEQUENCE [LARGE SCALE GENOMIC DNA]</scope>
    <source>
        <strain evidence="2 3">JQ581</strain>
    </source>
</reference>
<dbReference type="InterPro" id="IPR014748">
    <property type="entry name" value="Enoyl-CoA_hydra_C"/>
</dbReference>
<protein>
    <submittedName>
        <fullName evidence="2">Enoyl-CoA hydratase/isomerase family protein</fullName>
    </submittedName>
</protein>
<comment type="similarity">
    <text evidence="1">Belongs to the enoyl-CoA hydratase/isomerase family.</text>
</comment>
<evidence type="ECO:0000256" key="1">
    <source>
        <dbReference type="ARBA" id="ARBA00005254"/>
    </source>
</evidence>
<dbReference type="PANTHER" id="PTHR43459:SF3">
    <property type="entry name" value="ENOYL-COA HYDRATASE ECHA15 (ENOYL HYDRASE) (UNSATURATED ACYL-COA HYDRATASE) (CROTONASE)-RELATED"/>
    <property type="match status" value="1"/>
</dbReference>
<dbReference type="PANTHER" id="PTHR43459">
    <property type="entry name" value="ENOYL-COA HYDRATASE"/>
    <property type="match status" value="1"/>
</dbReference>
<dbReference type="InterPro" id="IPR029045">
    <property type="entry name" value="ClpP/crotonase-like_dom_sf"/>
</dbReference>
<dbReference type="Gene3D" id="3.90.226.10">
    <property type="entry name" value="2-enoyl-CoA Hydratase, Chain A, domain 1"/>
    <property type="match status" value="1"/>
</dbReference>
<dbReference type="InterPro" id="IPR001753">
    <property type="entry name" value="Enoyl-CoA_hydra/iso"/>
</dbReference>
<accession>A0AAP9N115</accession>